<dbReference type="PROSITE" id="PS01351">
    <property type="entry name" value="MAPK"/>
    <property type="match status" value="1"/>
</dbReference>
<dbReference type="InterPro" id="IPR017441">
    <property type="entry name" value="Protein_kinase_ATP_BS"/>
</dbReference>
<evidence type="ECO:0000313" key="15">
    <source>
        <dbReference type="Proteomes" id="UP000712600"/>
    </source>
</evidence>
<keyword evidence="4" id="KW-0597">Phosphoprotein</keyword>
<dbReference type="GO" id="GO:0004707">
    <property type="term" value="F:MAP kinase activity"/>
    <property type="evidence" value="ECO:0007669"/>
    <property type="project" value="UniProtKB-EC"/>
</dbReference>
<dbReference type="Proteomes" id="UP000712600">
    <property type="component" value="Unassembled WGS sequence"/>
</dbReference>
<evidence type="ECO:0000256" key="10">
    <source>
        <dbReference type="ARBA" id="ARBA00048312"/>
    </source>
</evidence>
<dbReference type="InterPro" id="IPR011009">
    <property type="entry name" value="Kinase-like_dom_sf"/>
</dbReference>
<keyword evidence="7" id="KW-0418">Kinase</keyword>
<dbReference type="AlphaFoldDB" id="A0A8S9RSS6"/>
<dbReference type="GO" id="GO:0005524">
    <property type="term" value="F:ATP binding"/>
    <property type="evidence" value="ECO:0007669"/>
    <property type="project" value="UniProtKB-UniRule"/>
</dbReference>
<dbReference type="PANTHER" id="PTHR24055">
    <property type="entry name" value="MITOGEN-ACTIVATED PROTEIN KINASE"/>
    <property type="match status" value="1"/>
</dbReference>
<evidence type="ECO:0000256" key="4">
    <source>
        <dbReference type="ARBA" id="ARBA00022553"/>
    </source>
</evidence>
<comment type="catalytic activity">
    <reaction evidence="10">
        <text>L-seryl-[protein] + ATP = O-phospho-L-seryl-[protein] + ADP + H(+)</text>
        <dbReference type="Rhea" id="RHEA:17989"/>
        <dbReference type="Rhea" id="RHEA-COMP:9863"/>
        <dbReference type="Rhea" id="RHEA-COMP:11604"/>
        <dbReference type="ChEBI" id="CHEBI:15378"/>
        <dbReference type="ChEBI" id="CHEBI:29999"/>
        <dbReference type="ChEBI" id="CHEBI:30616"/>
        <dbReference type="ChEBI" id="CHEBI:83421"/>
        <dbReference type="ChEBI" id="CHEBI:456216"/>
        <dbReference type="EC" id="2.7.11.24"/>
    </reaction>
</comment>
<dbReference type="Gene3D" id="3.30.200.20">
    <property type="entry name" value="Phosphorylase Kinase, domain 1"/>
    <property type="match status" value="1"/>
</dbReference>
<evidence type="ECO:0000256" key="7">
    <source>
        <dbReference type="ARBA" id="ARBA00022777"/>
    </source>
</evidence>
<evidence type="ECO:0000259" key="13">
    <source>
        <dbReference type="PROSITE" id="PS50011"/>
    </source>
</evidence>
<dbReference type="EMBL" id="QGKX02000088">
    <property type="protein sequence ID" value="KAF3583468.1"/>
    <property type="molecule type" value="Genomic_DNA"/>
</dbReference>
<dbReference type="InterPro" id="IPR050117">
    <property type="entry name" value="MAPK"/>
</dbReference>
<dbReference type="SUPFAM" id="SSF56112">
    <property type="entry name" value="Protein kinase-like (PK-like)"/>
    <property type="match status" value="1"/>
</dbReference>
<keyword evidence="6 11" id="KW-0547">Nucleotide-binding</keyword>
<feature type="domain" description="Protein kinase" evidence="13">
    <location>
        <begin position="176"/>
        <end position="435"/>
    </location>
</feature>
<evidence type="ECO:0000256" key="9">
    <source>
        <dbReference type="ARBA" id="ARBA00047592"/>
    </source>
</evidence>
<dbReference type="SMART" id="SM00220">
    <property type="entry name" value="S_TKc"/>
    <property type="match status" value="1"/>
</dbReference>
<dbReference type="Gene3D" id="1.10.510.10">
    <property type="entry name" value="Transferase(Phosphotransferase) domain 1"/>
    <property type="match status" value="1"/>
</dbReference>
<comment type="similarity">
    <text evidence="1">Belongs to the protein kinase superfamily. CMGC Ser/Thr protein kinase family. MAP kinase subfamily.</text>
</comment>
<comment type="caution">
    <text evidence="14">The sequence shown here is derived from an EMBL/GenBank/DDBJ whole genome shotgun (WGS) entry which is preliminary data.</text>
</comment>
<accession>A0A8S9RSS6</accession>
<dbReference type="Pfam" id="PF00069">
    <property type="entry name" value="Pkinase"/>
    <property type="match status" value="1"/>
</dbReference>
<dbReference type="EC" id="2.7.11.24" evidence="2"/>
<dbReference type="FunFam" id="1.10.510.10:FF:000624">
    <property type="entry name" value="Mitogen-activated protein kinase"/>
    <property type="match status" value="1"/>
</dbReference>
<dbReference type="PROSITE" id="PS00107">
    <property type="entry name" value="PROTEIN_KINASE_ATP"/>
    <property type="match status" value="1"/>
</dbReference>
<sequence>MGATHSTNVNNNHSHSKIHTTNSSRQCGASDRLAVSNLRSQLTTIYRNHEDEEDDEEDEEEEEEVRRFALVRDFDLSGLKRIRVPRRNHILMDPHKKVRPLFILSPMDLLLLISSDSILKILGCEGNVILNVKDVICRIFRMLHCGFSYKGCVMFIQTQVALETEFFTEYGEASRYQIQEVIGKGSYGVVASAIDTHTGEKVAIKKINDVFEHVSDATRILREIKLLRLLRHPDIVEIKHVMLPPSRREFRDIYVVFELMESDLHQVIKANDDLTPEHYQFFLYQLLRGLKFIHTANVFHRDLKPKNILANSDCKLKICDFGLARVSFNDAPSAIFWTDYVATRWYRAPELCGSFFSKYTPAIDIWSIGCIFAEMLTGKPLFPGKNVVHQLDIMTDLLGMLVGDESVDRLETDCLSVRNNNGDRFSPLSRCNKCLKSLYKILTNIDQTLVVFLFILQLNPKKTSGTRNPSKEDRNRTTKMHNKDCVLMGLTWLLAKNRTAYFPTVTSVLRAVMLSQNGEPRSCALGGDGMPLAVDSSEFSNGSSTLIQYPYHLVHFLLYSVITLVLLGSW</sequence>
<feature type="binding site" evidence="11">
    <location>
        <position position="206"/>
    </location>
    <ligand>
        <name>ATP</name>
        <dbReference type="ChEBI" id="CHEBI:30616"/>
    </ligand>
</feature>
<evidence type="ECO:0000256" key="2">
    <source>
        <dbReference type="ARBA" id="ARBA00012411"/>
    </source>
</evidence>
<proteinExistence type="inferred from homology"/>
<feature type="compositionally biased region" description="Low complexity" evidence="12">
    <location>
        <begin position="1"/>
        <end position="13"/>
    </location>
</feature>
<evidence type="ECO:0000256" key="1">
    <source>
        <dbReference type="ARBA" id="ARBA00008832"/>
    </source>
</evidence>
<evidence type="ECO:0000256" key="5">
    <source>
        <dbReference type="ARBA" id="ARBA00022679"/>
    </source>
</evidence>
<keyword evidence="5" id="KW-0808">Transferase</keyword>
<evidence type="ECO:0000256" key="6">
    <source>
        <dbReference type="ARBA" id="ARBA00022741"/>
    </source>
</evidence>
<dbReference type="InterPro" id="IPR003527">
    <property type="entry name" value="MAP_kinase_CS"/>
</dbReference>
<dbReference type="FunFam" id="3.30.200.20:FF:000046">
    <property type="entry name" value="Mitogen-activated protein kinase"/>
    <property type="match status" value="1"/>
</dbReference>
<gene>
    <name evidence="14" type="ORF">F2Q69_00031277</name>
</gene>
<dbReference type="PROSITE" id="PS50011">
    <property type="entry name" value="PROTEIN_KINASE_DOM"/>
    <property type="match status" value="1"/>
</dbReference>
<evidence type="ECO:0000256" key="11">
    <source>
        <dbReference type="PROSITE-ProRule" id="PRU10141"/>
    </source>
</evidence>
<keyword evidence="8 11" id="KW-0067">ATP-binding</keyword>
<keyword evidence="3" id="KW-0723">Serine/threonine-protein kinase</keyword>
<organism evidence="14 15">
    <name type="scientific">Brassica cretica</name>
    <name type="common">Mustard</name>
    <dbReference type="NCBI Taxonomy" id="69181"/>
    <lineage>
        <taxon>Eukaryota</taxon>
        <taxon>Viridiplantae</taxon>
        <taxon>Streptophyta</taxon>
        <taxon>Embryophyta</taxon>
        <taxon>Tracheophyta</taxon>
        <taxon>Spermatophyta</taxon>
        <taxon>Magnoliopsida</taxon>
        <taxon>eudicotyledons</taxon>
        <taxon>Gunneridae</taxon>
        <taxon>Pentapetalae</taxon>
        <taxon>rosids</taxon>
        <taxon>malvids</taxon>
        <taxon>Brassicales</taxon>
        <taxon>Brassicaceae</taxon>
        <taxon>Brassiceae</taxon>
        <taxon>Brassica</taxon>
    </lineage>
</organism>
<evidence type="ECO:0000313" key="14">
    <source>
        <dbReference type="EMBL" id="KAF3583468.1"/>
    </source>
</evidence>
<evidence type="ECO:0000256" key="3">
    <source>
        <dbReference type="ARBA" id="ARBA00022527"/>
    </source>
</evidence>
<name>A0A8S9RSS6_BRACR</name>
<comment type="catalytic activity">
    <reaction evidence="9">
        <text>L-threonyl-[protein] + ATP = O-phospho-L-threonyl-[protein] + ADP + H(+)</text>
        <dbReference type="Rhea" id="RHEA:46608"/>
        <dbReference type="Rhea" id="RHEA-COMP:11060"/>
        <dbReference type="Rhea" id="RHEA-COMP:11605"/>
        <dbReference type="ChEBI" id="CHEBI:15378"/>
        <dbReference type="ChEBI" id="CHEBI:30013"/>
        <dbReference type="ChEBI" id="CHEBI:30616"/>
        <dbReference type="ChEBI" id="CHEBI:61977"/>
        <dbReference type="ChEBI" id="CHEBI:456216"/>
        <dbReference type="EC" id="2.7.11.24"/>
    </reaction>
</comment>
<feature type="region of interest" description="Disordered" evidence="12">
    <location>
        <begin position="1"/>
        <end position="29"/>
    </location>
</feature>
<protein>
    <recommendedName>
        <fullName evidence="2">mitogen-activated protein kinase</fullName>
        <ecNumber evidence="2">2.7.11.24</ecNumber>
    </recommendedName>
</protein>
<evidence type="ECO:0000256" key="12">
    <source>
        <dbReference type="SAM" id="MobiDB-lite"/>
    </source>
</evidence>
<reference evidence="14" key="1">
    <citation type="submission" date="2019-12" db="EMBL/GenBank/DDBJ databases">
        <title>Genome sequencing and annotation of Brassica cretica.</title>
        <authorList>
            <person name="Studholme D.J."/>
            <person name="Sarris P."/>
        </authorList>
    </citation>
    <scope>NUCLEOTIDE SEQUENCE</scope>
    <source>
        <strain evidence="14">PFS-109/04</strain>
        <tissue evidence="14">Leaf</tissue>
    </source>
</reference>
<dbReference type="InterPro" id="IPR000719">
    <property type="entry name" value="Prot_kinase_dom"/>
</dbReference>
<evidence type="ECO:0000256" key="8">
    <source>
        <dbReference type="ARBA" id="ARBA00022840"/>
    </source>
</evidence>